<feature type="disulfide bond" evidence="12">
    <location>
        <begin position="176"/>
        <end position="326"/>
    </location>
</feature>
<dbReference type="Gene3D" id="3.90.1480.20">
    <property type="entry name" value="Glycosyl transferase family 29"/>
    <property type="match status" value="1"/>
</dbReference>
<sequence length="389" mass="43469">MKTSTIRLLSIFFFASFSSMLFWLCFTQRSLQVILYLSPHSDVAASEPDKVKQNPAKSNDAAASDPDKVKQNPAKSNDPDKVKQNPAKSKEIATIEKLISKYTNNWTKQEENFKSFRSLLTSSCNAISKAVVTQTNSPVGTNITFDADKKIVAVKLDLYNVFPKESPFKNAPWDSCAVVGNGGILANSSCGKLINSASYVIRCNLPPLSNGHEKDTGNKTSLVTANPSIFMQRYKSLNERRKPFVNDMKLYGDALIVVPAFSFWQNMAVSMRALYSLEEINSSGPQAIFFNPSYLKSLADFWRGHGIKAVRLSSGIMMASLALEVCSNVHLYGFWPFELHPYTHQQITNHYYDNKPVNKKMHAMSAEFEALMDLHNKGVIHLHLGECTN</sequence>
<dbReference type="PANTHER" id="PTHR11987">
    <property type="entry name" value="ALPHA-2,8-SIALYLTRANSFERASE"/>
    <property type="match status" value="1"/>
</dbReference>
<dbReference type="InterPro" id="IPR001675">
    <property type="entry name" value="Glyco_trans_29"/>
</dbReference>
<organism evidence="14 15">
    <name type="scientific">Hemibagrus wyckioides</name>
    <dbReference type="NCBI Taxonomy" id="337641"/>
    <lineage>
        <taxon>Eukaryota</taxon>
        <taxon>Metazoa</taxon>
        <taxon>Chordata</taxon>
        <taxon>Craniata</taxon>
        <taxon>Vertebrata</taxon>
        <taxon>Euteleostomi</taxon>
        <taxon>Actinopterygii</taxon>
        <taxon>Neopterygii</taxon>
        <taxon>Teleostei</taxon>
        <taxon>Ostariophysi</taxon>
        <taxon>Siluriformes</taxon>
        <taxon>Bagridae</taxon>
        <taxon>Hemibagrus</taxon>
    </lineage>
</organism>
<evidence type="ECO:0000256" key="12">
    <source>
        <dbReference type="PIRSR" id="PIRSR005557-2"/>
    </source>
</evidence>
<evidence type="ECO:0000256" key="8">
    <source>
        <dbReference type="ARBA" id="ARBA00023034"/>
    </source>
</evidence>
<dbReference type="GO" id="GO:0006491">
    <property type="term" value="P:N-glycan processing"/>
    <property type="evidence" value="ECO:0007669"/>
    <property type="project" value="TreeGrafter"/>
</dbReference>
<dbReference type="InterPro" id="IPR038578">
    <property type="entry name" value="GT29-like_sf"/>
</dbReference>
<gene>
    <name evidence="14" type="ORF">KOW79_001409</name>
</gene>
<evidence type="ECO:0000313" key="15">
    <source>
        <dbReference type="Proteomes" id="UP000824219"/>
    </source>
</evidence>
<dbReference type="GO" id="GO:0003828">
    <property type="term" value="F:alpha-N-acetylneuraminate alpha-2,8-sialyltransferase activity"/>
    <property type="evidence" value="ECO:0007669"/>
    <property type="project" value="TreeGrafter"/>
</dbReference>
<dbReference type="InterPro" id="IPR012163">
    <property type="entry name" value="Sialyl_trans"/>
</dbReference>
<dbReference type="GO" id="GO:0000139">
    <property type="term" value="C:Golgi membrane"/>
    <property type="evidence" value="ECO:0007669"/>
    <property type="project" value="UniProtKB-SubCell"/>
</dbReference>
<evidence type="ECO:0008006" key="16">
    <source>
        <dbReference type="Google" id="ProtNLM"/>
    </source>
</evidence>
<dbReference type="Pfam" id="PF00777">
    <property type="entry name" value="Glyco_transf_29"/>
    <property type="match status" value="1"/>
</dbReference>
<reference evidence="14 15" key="1">
    <citation type="submission" date="2021-06" db="EMBL/GenBank/DDBJ databases">
        <title>Chromosome-level genome assembly of the red-tail catfish (Hemibagrus wyckioides).</title>
        <authorList>
            <person name="Shao F."/>
        </authorList>
    </citation>
    <scope>NUCLEOTIDE SEQUENCE [LARGE SCALE GENOMIC DNA]</scope>
    <source>
        <strain evidence="14">EC202008001</strain>
        <tissue evidence="14">Blood</tissue>
    </source>
</reference>
<comment type="subcellular location">
    <subcellularLocation>
        <location evidence="1">Golgi apparatus membrane</location>
        <topology evidence="1">Single-pass type II membrane protein</topology>
    </subcellularLocation>
</comment>
<protein>
    <recommendedName>
        <fullName evidence="16">ST8 alpha-N-acetyl-neuraminide alpha-2,8-sialyltransferase 6</fullName>
    </recommendedName>
</protein>
<dbReference type="GO" id="GO:0009311">
    <property type="term" value="P:oligosaccharide metabolic process"/>
    <property type="evidence" value="ECO:0007669"/>
    <property type="project" value="TreeGrafter"/>
</dbReference>
<keyword evidence="6" id="KW-0735">Signal-anchor</keyword>
<keyword evidence="8" id="KW-0333">Golgi apparatus</keyword>
<keyword evidence="3" id="KW-0328">Glycosyltransferase</keyword>
<evidence type="ECO:0000256" key="9">
    <source>
        <dbReference type="ARBA" id="ARBA00023136"/>
    </source>
</evidence>
<keyword evidence="4" id="KW-0808">Transferase</keyword>
<keyword evidence="7" id="KW-1133">Transmembrane helix</keyword>
<evidence type="ECO:0000313" key="14">
    <source>
        <dbReference type="EMBL" id="KAG7334813.1"/>
    </source>
</evidence>
<evidence type="ECO:0000256" key="4">
    <source>
        <dbReference type="ARBA" id="ARBA00022679"/>
    </source>
</evidence>
<evidence type="ECO:0000256" key="7">
    <source>
        <dbReference type="ARBA" id="ARBA00022989"/>
    </source>
</evidence>
<keyword evidence="10" id="KW-1015">Disulfide bond</keyword>
<dbReference type="InterPro" id="IPR050943">
    <property type="entry name" value="Glycosyltr_29_Sialyltrsf"/>
</dbReference>
<proteinExistence type="inferred from homology"/>
<keyword evidence="15" id="KW-1185">Reference proteome</keyword>
<name>A0A9D3P8I1_9TELE</name>
<keyword evidence="9" id="KW-0472">Membrane</keyword>
<accession>A0A9D3P8I1</accession>
<evidence type="ECO:0000256" key="3">
    <source>
        <dbReference type="ARBA" id="ARBA00022676"/>
    </source>
</evidence>
<comment type="caution">
    <text evidence="14">The sequence shown here is derived from an EMBL/GenBank/DDBJ whole genome shotgun (WGS) entry which is preliminary data.</text>
</comment>
<dbReference type="Proteomes" id="UP000824219">
    <property type="component" value="Linkage Group LG02"/>
</dbReference>
<dbReference type="OrthoDB" id="10264956at2759"/>
<dbReference type="PIRSF" id="PIRSF005557">
    <property type="entry name" value="Sialyl_trans"/>
    <property type="match status" value="1"/>
</dbReference>
<evidence type="ECO:0000256" key="10">
    <source>
        <dbReference type="ARBA" id="ARBA00023157"/>
    </source>
</evidence>
<comment type="similarity">
    <text evidence="2">Belongs to the glycosyltransferase 29 family.</text>
</comment>
<dbReference type="EMBL" id="JAHKSW010000002">
    <property type="protein sequence ID" value="KAG7334813.1"/>
    <property type="molecule type" value="Genomic_DNA"/>
</dbReference>
<dbReference type="AlphaFoldDB" id="A0A9D3P8I1"/>
<evidence type="ECO:0000256" key="11">
    <source>
        <dbReference type="ARBA" id="ARBA00023180"/>
    </source>
</evidence>
<evidence type="ECO:0000256" key="1">
    <source>
        <dbReference type="ARBA" id="ARBA00004323"/>
    </source>
</evidence>
<keyword evidence="5" id="KW-0812">Transmembrane</keyword>
<feature type="region of interest" description="Disordered" evidence="13">
    <location>
        <begin position="46"/>
        <end position="88"/>
    </location>
</feature>
<evidence type="ECO:0000256" key="5">
    <source>
        <dbReference type="ARBA" id="ARBA00022692"/>
    </source>
</evidence>
<evidence type="ECO:0000256" key="2">
    <source>
        <dbReference type="ARBA" id="ARBA00006003"/>
    </source>
</evidence>
<evidence type="ECO:0000256" key="13">
    <source>
        <dbReference type="SAM" id="MobiDB-lite"/>
    </source>
</evidence>
<keyword evidence="11" id="KW-0325">Glycoprotein</keyword>
<evidence type="ECO:0000256" key="6">
    <source>
        <dbReference type="ARBA" id="ARBA00022968"/>
    </source>
</evidence>
<dbReference type="PANTHER" id="PTHR11987:SF50">
    <property type="entry name" value="ALPHA-2,8-SIALYLTRANSFERASE 8F"/>
    <property type="match status" value="1"/>
</dbReference>
<feature type="compositionally biased region" description="Basic and acidic residues" evidence="13">
    <location>
        <begin position="77"/>
        <end position="88"/>
    </location>
</feature>